<dbReference type="Gene3D" id="2.40.270.10">
    <property type="entry name" value="DNA-directed RNA polymerase, subunit 2, domain 6"/>
    <property type="match status" value="1"/>
</dbReference>
<dbReference type="InParanoid" id="E2AHW0"/>
<accession>E2AHW0</accession>
<dbReference type="KEGG" id="cfo:105252578"/>
<keyword evidence="4 12" id="KW-0808">Transferase</keyword>
<feature type="domain" description="RNA polymerase Rpb2" evidence="19">
    <location>
        <begin position="607"/>
        <end position="638"/>
    </location>
</feature>
<evidence type="ECO:0000259" key="16">
    <source>
        <dbReference type="Pfam" id="PF04563"/>
    </source>
</evidence>
<dbReference type="Pfam" id="PF04563">
    <property type="entry name" value="RNA_pol_Rpb2_1"/>
    <property type="match status" value="1"/>
</dbReference>
<name>E2AHW0_CAMFO</name>
<feature type="domain" description="RNA polymerase Rpb2" evidence="18">
    <location>
        <begin position="523"/>
        <end position="586"/>
    </location>
</feature>
<dbReference type="Gene3D" id="3.90.1070.20">
    <property type="match status" value="1"/>
</dbReference>
<dbReference type="FunCoup" id="E2AHW0">
    <property type="interactions" value="1405"/>
</dbReference>
<evidence type="ECO:0000259" key="15">
    <source>
        <dbReference type="Pfam" id="PF04561"/>
    </source>
</evidence>
<dbReference type="AlphaFoldDB" id="E2AHW0"/>
<organism evidence="21">
    <name type="scientific">Camponotus floridanus</name>
    <name type="common">Florida carpenter ant</name>
    <dbReference type="NCBI Taxonomy" id="104421"/>
    <lineage>
        <taxon>Eukaryota</taxon>
        <taxon>Metazoa</taxon>
        <taxon>Ecdysozoa</taxon>
        <taxon>Arthropoda</taxon>
        <taxon>Hexapoda</taxon>
        <taxon>Insecta</taxon>
        <taxon>Pterygota</taxon>
        <taxon>Neoptera</taxon>
        <taxon>Endopterygota</taxon>
        <taxon>Hymenoptera</taxon>
        <taxon>Apocrita</taxon>
        <taxon>Aculeata</taxon>
        <taxon>Formicoidea</taxon>
        <taxon>Formicidae</taxon>
        <taxon>Formicinae</taxon>
        <taxon>Camponotus</taxon>
    </lineage>
</organism>
<dbReference type="FunFam" id="2.40.270.10:FF:000006">
    <property type="entry name" value="DNA-directed RNA polymerase subunit beta"/>
    <property type="match status" value="1"/>
</dbReference>
<feature type="domain" description="RNA polymerase beta subunit protrusion" evidence="16">
    <location>
        <begin position="21"/>
        <end position="397"/>
    </location>
</feature>
<keyword evidence="8 12" id="KW-0804">Transcription</keyword>
<evidence type="ECO:0000259" key="13">
    <source>
        <dbReference type="Pfam" id="PF00562"/>
    </source>
</evidence>
<dbReference type="InterPro" id="IPR007120">
    <property type="entry name" value="DNA-dir_RNAP_su2_dom"/>
</dbReference>
<dbReference type="PROSITE" id="PS01166">
    <property type="entry name" value="RNA_POL_BETA"/>
    <property type="match status" value="1"/>
</dbReference>
<dbReference type="GO" id="GO:0032549">
    <property type="term" value="F:ribonucleoside binding"/>
    <property type="evidence" value="ECO:0007669"/>
    <property type="project" value="InterPro"/>
</dbReference>
<dbReference type="Pfam" id="PF04565">
    <property type="entry name" value="RNA_pol_Rpb2_3"/>
    <property type="match status" value="1"/>
</dbReference>
<dbReference type="InterPro" id="IPR014724">
    <property type="entry name" value="RNA_pol_RPB2_OB-fold"/>
</dbReference>
<keyword evidence="3 12" id="KW-0240">DNA-directed RNA polymerase</keyword>
<dbReference type="InterPro" id="IPR007645">
    <property type="entry name" value="RNA_pol_Rpb2_3"/>
</dbReference>
<dbReference type="FunFam" id="3.90.1800.10:FF:000003">
    <property type="entry name" value="DNA-directed RNA polymerase subunit beta"/>
    <property type="match status" value="1"/>
</dbReference>
<evidence type="ECO:0000259" key="17">
    <source>
        <dbReference type="Pfam" id="PF04565"/>
    </source>
</evidence>
<keyword evidence="21" id="KW-1185">Reference proteome</keyword>
<evidence type="ECO:0000256" key="8">
    <source>
        <dbReference type="ARBA" id="ARBA00023163"/>
    </source>
</evidence>
<evidence type="ECO:0000259" key="19">
    <source>
        <dbReference type="Pfam" id="PF04567"/>
    </source>
</evidence>
<dbReference type="InterPro" id="IPR007646">
    <property type="entry name" value="RNA_pol_Rpb2_4"/>
</dbReference>
<dbReference type="PANTHER" id="PTHR20856">
    <property type="entry name" value="DNA-DIRECTED RNA POLYMERASE I SUBUNIT 2"/>
    <property type="match status" value="1"/>
</dbReference>
<keyword evidence="9" id="KW-0539">Nucleus</keyword>
<dbReference type="OMA" id="LAYCSWC"/>
<dbReference type="Pfam" id="PF04566">
    <property type="entry name" value="RNA_pol_Rpb2_4"/>
    <property type="match status" value="1"/>
</dbReference>
<dbReference type="Gene3D" id="3.90.1800.10">
    <property type="entry name" value="RNA polymerase alpha subunit dimerisation domain"/>
    <property type="match status" value="1"/>
</dbReference>
<evidence type="ECO:0000313" key="20">
    <source>
        <dbReference type="EMBL" id="EFN66950.1"/>
    </source>
</evidence>
<comment type="subcellular location">
    <subcellularLocation>
        <location evidence="1">Nucleus</location>
    </subcellularLocation>
</comment>
<reference evidence="20 21" key="1">
    <citation type="journal article" date="2010" name="Science">
        <title>Genomic comparison of the ants Camponotus floridanus and Harpegnathos saltator.</title>
        <authorList>
            <person name="Bonasio R."/>
            <person name="Zhang G."/>
            <person name="Ye C."/>
            <person name="Mutti N.S."/>
            <person name="Fang X."/>
            <person name="Qin N."/>
            <person name="Donahue G."/>
            <person name="Yang P."/>
            <person name="Li Q."/>
            <person name="Li C."/>
            <person name="Zhang P."/>
            <person name="Huang Z."/>
            <person name="Berger S.L."/>
            <person name="Reinberg D."/>
            <person name="Wang J."/>
            <person name="Liebig J."/>
        </authorList>
    </citation>
    <scope>NUCLEOTIDE SEQUENCE [LARGE SCALE GENOMIC DNA]</scope>
    <source>
        <strain evidence="21">C129</strain>
    </source>
</reference>
<feature type="domain" description="RNA polymerase Rpb2" evidence="15">
    <location>
        <begin position="170"/>
        <end position="347"/>
    </location>
</feature>
<evidence type="ECO:0000313" key="21">
    <source>
        <dbReference type="Proteomes" id="UP000000311"/>
    </source>
</evidence>
<dbReference type="InterPro" id="IPR007642">
    <property type="entry name" value="RNA_pol_Rpb2_2"/>
</dbReference>
<dbReference type="Pfam" id="PF04560">
    <property type="entry name" value="RNA_pol_Rpb2_7"/>
    <property type="match status" value="1"/>
</dbReference>
<dbReference type="FunFam" id="3.90.1100.10:FF:000014">
    <property type="entry name" value="DNA-directed RNA polymerase subunit beta"/>
    <property type="match status" value="1"/>
</dbReference>
<feature type="domain" description="DNA-directed RNA polymerase subunit 2 hybrid-binding" evidence="13">
    <location>
        <begin position="654"/>
        <end position="1028"/>
    </location>
</feature>
<evidence type="ECO:0000256" key="3">
    <source>
        <dbReference type="ARBA" id="ARBA00022478"/>
    </source>
</evidence>
<evidence type="ECO:0000256" key="6">
    <source>
        <dbReference type="ARBA" id="ARBA00022723"/>
    </source>
</evidence>
<evidence type="ECO:0000256" key="4">
    <source>
        <dbReference type="ARBA" id="ARBA00022679"/>
    </source>
</evidence>
<dbReference type="CDD" id="cd00653">
    <property type="entry name" value="RNA_pol_B_RPB2"/>
    <property type="match status" value="1"/>
</dbReference>
<dbReference type="InterPro" id="IPR015712">
    <property type="entry name" value="DNA-dir_RNA_pol_su2"/>
</dbReference>
<evidence type="ECO:0000256" key="7">
    <source>
        <dbReference type="ARBA" id="ARBA00022833"/>
    </source>
</evidence>
<dbReference type="Gene3D" id="3.90.1100.10">
    <property type="match status" value="1"/>
</dbReference>
<dbReference type="Pfam" id="PF04561">
    <property type="entry name" value="RNA_pol_Rpb2_2"/>
    <property type="match status" value="1"/>
</dbReference>
<keyword evidence="5 12" id="KW-0548">Nucleotidyltransferase</keyword>
<dbReference type="InterPro" id="IPR037033">
    <property type="entry name" value="DNA-dir_RNAP_su2_hyb_sf"/>
</dbReference>
<feature type="domain" description="RNA polymerase Rpb2" evidence="14">
    <location>
        <begin position="1030"/>
        <end position="1115"/>
    </location>
</feature>
<evidence type="ECO:0000259" key="14">
    <source>
        <dbReference type="Pfam" id="PF04560"/>
    </source>
</evidence>
<evidence type="ECO:0000256" key="12">
    <source>
        <dbReference type="RuleBase" id="RU363031"/>
    </source>
</evidence>
<dbReference type="Pfam" id="PF04567">
    <property type="entry name" value="RNA_pol_Rpb2_5"/>
    <property type="match status" value="1"/>
</dbReference>
<keyword evidence="6" id="KW-0479">Metal-binding</keyword>
<dbReference type="SUPFAM" id="SSF64484">
    <property type="entry name" value="beta and beta-prime subunits of DNA dependent RNA-polymerase"/>
    <property type="match status" value="1"/>
</dbReference>
<dbReference type="GO" id="GO:0006383">
    <property type="term" value="P:transcription by RNA polymerase III"/>
    <property type="evidence" value="ECO:0007669"/>
    <property type="project" value="UniProtKB-ARBA"/>
</dbReference>
<comment type="function">
    <text evidence="12">DNA-dependent RNA polymerase catalyzes the transcription of DNA into RNA using the four ribonucleoside triphosphates as substrates.</text>
</comment>
<dbReference type="EC" id="2.7.7.6" evidence="12"/>
<dbReference type="InterPro" id="IPR007641">
    <property type="entry name" value="RNA_pol_Rpb2_7"/>
</dbReference>
<dbReference type="GO" id="GO:0003677">
    <property type="term" value="F:DNA binding"/>
    <property type="evidence" value="ECO:0007669"/>
    <property type="project" value="InterPro"/>
</dbReference>
<dbReference type="InterPro" id="IPR037034">
    <property type="entry name" value="RNA_pol_Rpb2_2_sf"/>
</dbReference>
<evidence type="ECO:0000256" key="10">
    <source>
        <dbReference type="ARBA" id="ARBA00048552"/>
    </source>
</evidence>
<dbReference type="EMBL" id="GL439602">
    <property type="protein sequence ID" value="EFN66950.1"/>
    <property type="molecule type" value="Genomic_DNA"/>
</dbReference>
<dbReference type="Gene3D" id="3.90.1110.10">
    <property type="entry name" value="RNA polymerase Rpb2, domain 2"/>
    <property type="match status" value="1"/>
</dbReference>
<proteinExistence type="inferred from homology"/>
<dbReference type="Pfam" id="PF00562">
    <property type="entry name" value="RNA_pol_Rpb2_6"/>
    <property type="match status" value="1"/>
</dbReference>
<dbReference type="GO" id="GO:0003899">
    <property type="term" value="F:DNA-directed RNA polymerase activity"/>
    <property type="evidence" value="ECO:0007669"/>
    <property type="project" value="UniProtKB-EC"/>
</dbReference>
<evidence type="ECO:0000256" key="5">
    <source>
        <dbReference type="ARBA" id="ARBA00022695"/>
    </source>
</evidence>
<dbReference type="GO" id="GO:0005634">
    <property type="term" value="C:nucleus"/>
    <property type="evidence" value="ECO:0007669"/>
    <property type="project" value="UniProtKB-SubCell"/>
</dbReference>
<dbReference type="GO" id="GO:0000428">
    <property type="term" value="C:DNA-directed RNA polymerase complex"/>
    <property type="evidence" value="ECO:0007669"/>
    <property type="project" value="UniProtKB-KW"/>
</dbReference>
<dbReference type="FunFam" id="2.40.270.10:FF:000011">
    <property type="entry name" value="DNA-directed RNA polymerase subunit beta"/>
    <property type="match status" value="1"/>
</dbReference>
<comment type="catalytic activity">
    <reaction evidence="10 12">
        <text>RNA(n) + a ribonucleoside 5'-triphosphate = RNA(n+1) + diphosphate</text>
        <dbReference type="Rhea" id="RHEA:21248"/>
        <dbReference type="Rhea" id="RHEA-COMP:14527"/>
        <dbReference type="Rhea" id="RHEA-COMP:17342"/>
        <dbReference type="ChEBI" id="CHEBI:33019"/>
        <dbReference type="ChEBI" id="CHEBI:61557"/>
        <dbReference type="ChEBI" id="CHEBI:140395"/>
        <dbReference type="EC" id="2.7.7.6"/>
    </reaction>
</comment>
<evidence type="ECO:0000256" key="11">
    <source>
        <dbReference type="RuleBase" id="RU000434"/>
    </source>
</evidence>
<dbReference type="STRING" id="104421.E2AHW0"/>
<dbReference type="Gene3D" id="2.40.50.150">
    <property type="match status" value="1"/>
</dbReference>
<dbReference type="OrthoDB" id="10248617at2759"/>
<dbReference type="Proteomes" id="UP000000311">
    <property type="component" value="Unassembled WGS sequence"/>
</dbReference>
<evidence type="ECO:0000259" key="18">
    <source>
        <dbReference type="Pfam" id="PF04566"/>
    </source>
</evidence>
<sequence>METNEIKNKAKLVEAFLKDKGLVKQHIDSYNYFINKEIKNIVKANEKVLSSEDAHFYIKYLNIRVGLPDIDDGSNVMKSTTPHECRLRDLNYSAPIIVDIEHIRNNQRIRNTNMVIGRMPVMLRSSNCVLTNKSHYELAKLNECPHDPGGYFVINGQEKVILIQEQMVRNRIIVEEDGKEIIASCNSFTHEKKTKTSIVGKAGKYYIRNNMFQDDILITVVFKAMGIVSDIDIIQMIGEKEKYLDKFIACIENCQELGIFSEKQALKYLNNKRRQTRSAQSYAAKFSVIDEMKDLLAANVLSHVPVIDFNFRTKALHLALMIRRVIDAQSDRNLIDNKDYYGNKRLELAGSLLALMFEDLFKRFNWELKMIADKNIPKVKAAPFDITKYIRKDTITNGLAFAISSGNWTIKRFRMERHGVTQVLSRLSYISALGMMTRVHSQFEKTRKISGPRALHGSQWGMLCPNDTPEGEACGLVKNLALMAHITTEMPEGPFIKLMRNLGVQIIYTCVGGELIKKDIYVVFVNGNMAGIIKESLVLQLVHQFRLLRRMGYIDCFVSISVQRRHKCVQVSCDGGRLCRPLIIVKDGKPLIEEKHMNYLEMNLWTFNDFVHAGLIEYLDVNEENDSLIACKESEIIAQTTHLEIAEFTILGVCAGLIPYPNHNQSPRNTYQCAMGKQAIGAIGYNQRNRIDTLMYNLVYPQRPIVKTRQIELINFDKLPAGENALVAVMSFSGYDIEDALILNKASIDRGYGRCLVYRNSKCIIKNHPNQVMDVILGQSLDAITKKPIPKHDILENDGIAAAGVMVENKKVMVNKAVSTRSGNLGPSRSDNFQSQDYRSAEVSYKGSVPAYIEKVMVSSNAENAFLIKLLLRQTRRPEIGDKFSSRHGQKGVVGLIVDQEDLPFNDYGICPDVIMNPHGFPSRMTVGKLIEVLAGKAGIVNGKFHDATAFEGAKVEDLCEELAQHGYNYLGKDLFYSGMNGQPITGYLFFGPVYYQKLKHMVQDKIHVRAKGPKVILTRQPTEGRSKDGGLRLGEMERDCLIGYGASMLLIERLMLSSDSFQVDICNKCGLMGYNGWCQRCSSSSSISTITMPYACKLLFQELQCMNILPRLTLKDYCD</sequence>
<dbReference type="FunFam" id="3.90.1100.10:FF:000021">
    <property type="entry name" value="DNA-directed RNA polymerase subunit beta"/>
    <property type="match status" value="1"/>
</dbReference>
<comment type="similarity">
    <text evidence="2 11">Belongs to the RNA polymerase beta chain family.</text>
</comment>
<evidence type="ECO:0000256" key="9">
    <source>
        <dbReference type="ARBA" id="ARBA00023242"/>
    </source>
</evidence>
<feature type="domain" description="RNA polymerase Rpb2" evidence="17">
    <location>
        <begin position="422"/>
        <end position="486"/>
    </location>
</feature>
<dbReference type="GO" id="GO:0046872">
    <property type="term" value="F:metal ion binding"/>
    <property type="evidence" value="ECO:0007669"/>
    <property type="project" value="UniProtKB-KW"/>
</dbReference>
<dbReference type="InterPro" id="IPR007647">
    <property type="entry name" value="RNA_pol_Rpb2_5"/>
</dbReference>
<dbReference type="InterPro" id="IPR007644">
    <property type="entry name" value="RNA_pol_bsu_protrusion"/>
</dbReference>
<evidence type="ECO:0000256" key="1">
    <source>
        <dbReference type="ARBA" id="ARBA00004123"/>
    </source>
</evidence>
<gene>
    <name evidence="20" type="ORF">EAG_15307</name>
</gene>
<keyword evidence="7" id="KW-0862">Zinc</keyword>
<protein>
    <recommendedName>
        <fullName evidence="12">DNA-directed RNA polymerase subunit beta</fullName>
        <ecNumber evidence="12">2.7.7.6</ecNumber>
    </recommendedName>
</protein>
<dbReference type="InterPro" id="IPR007121">
    <property type="entry name" value="RNA_pol_bsu_CS"/>
</dbReference>
<evidence type="ECO:0000256" key="2">
    <source>
        <dbReference type="ARBA" id="ARBA00006835"/>
    </source>
</evidence>